<dbReference type="NCBIfam" id="NF005877">
    <property type="entry name" value="PRK07824.1"/>
    <property type="match status" value="1"/>
</dbReference>
<dbReference type="Pfam" id="PF13193">
    <property type="entry name" value="AMP-binding_C"/>
    <property type="match status" value="1"/>
</dbReference>
<dbReference type="SUPFAM" id="SSF56801">
    <property type="entry name" value="Acetyl-CoA synthetase-like"/>
    <property type="match status" value="1"/>
</dbReference>
<reference evidence="4" key="1">
    <citation type="submission" date="2019-09" db="EMBL/GenBank/DDBJ databases">
        <title>Antimicrobial potential of Antarctic Bacteria.</title>
        <authorList>
            <person name="Benaud N."/>
            <person name="Edwards R.J."/>
            <person name="Ferrari B.C."/>
        </authorList>
    </citation>
    <scope>NUCLEOTIDE SEQUENCE [LARGE SCALE GENOMIC DNA]</scope>
    <source>
        <strain evidence="4">SPB151</strain>
    </source>
</reference>
<dbReference type="InterPro" id="IPR000873">
    <property type="entry name" value="AMP-dep_synth/lig_dom"/>
</dbReference>
<feature type="domain" description="AMP-dependent synthetase/ligase" evidence="1">
    <location>
        <begin position="29"/>
        <end position="245"/>
    </location>
</feature>
<dbReference type="Pfam" id="PF00501">
    <property type="entry name" value="AMP-binding"/>
    <property type="match status" value="1"/>
</dbReference>
<organism evidence="3 4">
    <name type="scientific">Kribbella qitaiheensis</name>
    <dbReference type="NCBI Taxonomy" id="1544730"/>
    <lineage>
        <taxon>Bacteria</taxon>
        <taxon>Bacillati</taxon>
        <taxon>Actinomycetota</taxon>
        <taxon>Actinomycetes</taxon>
        <taxon>Propionibacteriales</taxon>
        <taxon>Kribbellaceae</taxon>
        <taxon>Kribbella</taxon>
    </lineage>
</organism>
<accession>A0A7G6WYX1</accession>
<dbReference type="InterPro" id="IPR025110">
    <property type="entry name" value="AMP-bd_C"/>
</dbReference>
<dbReference type="AlphaFoldDB" id="A0A7G6WYX1"/>
<proteinExistence type="predicted"/>
<dbReference type="Gene3D" id="3.40.50.12780">
    <property type="entry name" value="N-terminal domain of ligase-like"/>
    <property type="match status" value="1"/>
</dbReference>
<evidence type="ECO:0000259" key="2">
    <source>
        <dbReference type="Pfam" id="PF13193"/>
    </source>
</evidence>
<evidence type="ECO:0000313" key="3">
    <source>
        <dbReference type="EMBL" id="QNE19186.1"/>
    </source>
</evidence>
<dbReference type="InterPro" id="IPR050237">
    <property type="entry name" value="ATP-dep_AMP-bd_enzyme"/>
</dbReference>
<evidence type="ECO:0000313" key="4">
    <source>
        <dbReference type="Proteomes" id="UP000515563"/>
    </source>
</evidence>
<dbReference type="Proteomes" id="UP000515563">
    <property type="component" value="Chromosome"/>
</dbReference>
<protein>
    <submittedName>
        <fullName evidence="3">AMP-binding protein</fullName>
    </submittedName>
</protein>
<keyword evidence="4" id="KW-1185">Reference proteome</keyword>
<dbReference type="GO" id="GO:0016878">
    <property type="term" value="F:acid-thiol ligase activity"/>
    <property type="evidence" value="ECO:0007669"/>
    <property type="project" value="UniProtKB-ARBA"/>
</dbReference>
<gene>
    <name evidence="3" type="ORF">F1D05_16280</name>
</gene>
<dbReference type="InterPro" id="IPR045851">
    <property type="entry name" value="AMP-bd_C_sf"/>
</dbReference>
<dbReference type="PANTHER" id="PTHR43767">
    <property type="entry name" value="LONG-CHAIN-FATTY-ACID--COA LIGASE"/>
    <property type="match status" value="1"/>
</dbReference>
<dbReference type="Gene3D" id="3.30.300.30">
    <property type="match status" value="1"/>
</dbReference>
<reference evidence="3 4" key="2">
    <citation type="journal article" date="2020" name="Microbiol. Resour. Announc.">
        <title>Antarctic desert soil bacteria exhibit high novel natural product potential, evaluated through long-read genome sequencing and comparative genomics.</title>
        <authorList>
            <person name="Benaud N."/>
            <person name="Edwards R.J."/>
            <person name="Amos T.G."/>
            <person name="D'Agostino P.M."/>
            <person name="Gutierrez-Chavez C."/>
            <person name="Montgomery K."/>
            <person name="Nicetic I."/>
            <person name="Ferrari B.C."/>
        </authorList>
    </citation>
    <scope>NUCLEOTIDE SEQUENCE [LARGE SCALE GENOMIC DNA]</scope>
    <source>
        <strain evidence="3 4">SPB151</strain>
    </source>
</reference>
<dbReference type="InterPro" id="IPR042099">
    <property type="entry name" value="ANL_N_sf"/>
</dbReference>
<dbReference type="EMBL" id="CP043661">
    <property type="protein sequence ID" value="QNE19186.1"/>
    <property type="molecule type" value="Genomic_DNA"/>
</dbReference>
<dbReference type="KEGG" id="kqi:F1D05_16280"/>
<sequence length="378" mass="39883">MSTTREGRKAVGRVLRLVPGTPDAVLPALTAVLDGTGTPFAPVPADAASAERVKQAVAPDEPLESDDCAVILTTSGSSGEPKGVMLSRAALVASATATHERLGGPGQWLLPMKPYFVGGLQVLTRSVLAGHAPVIAWEHPSLTAAAAAMTGARRYTAMVPTQLARYLDTELDALRSFDAIVIGGAAMPAELKELVRESGVAAIPAYGMTETGSGCVYAGEPLAGTSLRLEDERILISGPTLFSGYRLRPAVTAEVLRDGWFRTQDRGRFVDGRLQVVGRLDDVVISGGVNVTLTAVQARLLEHPTVKDAVVLGVPDAEWGSRVVAFVVGEVVGLDELRDFVAEVLPRTWAPRDAIELPELPMLASGKVDRQSLLEGVR</sequence>
<dbReference type="InterPro" id="IPR020845">
    <property type="entry name" value="AMP-binding_CS"/>
</dbReference>
<evidence type="ECO:0000259" key="1">
    <source>
        <dbReference type="Pfam" id="PF00501"/>
    </source>
</evidence>
<dbReference type="PANTHER" id="PTHR43767:SF1">
    <property type="entry name" value="NONRIBOSOMAL PEPTIDE SYNTHASE PES1 (EUROFUNG)-RELATED"/>
    <property type="match status" value="1"/>
</dbReference>
<name>A0A7G6WYX1_9ACTN</name>
<dbReference type="PROSITE" id="PS00455">
    <property type="entry name" value="AMP_BINDING"/>
    <property type="match status" value="1"/>
</dbReference>
<feature type="domain" description="AMP-binding enzyme C-terminal" evidence="2">
    <location>
        <begin position="297"/>
        <end position="367"/>
    </location>
</feature>